<evidence type="ECO:0000313" key="2">
    <source>
        <dbReference type="Proteomes" id="UP000004810"/>
    </source>
</evidence>
<organism evidence="1 2">
    <name type="scientific">Wuchereria bancrofti</name>
    <dbReference type="NCBI Taxonomy" id="6293"/>
    <lineage>
        <taxon>Eukaryota</taxon>
        <taxon>Metazoa</taxon>
        <taxon>Ecdysozoa</taxon>
        <taxon>Nematoda</taxon>
        <taxon>Chromadorea</taxon>
        <taxon>Rhabditida</taxon>
        <taxon>Spirurina</taxon>
        <taxon>Spiruromorpha</taxon>
        <taxon>Filarioidea</taxon>
        <taxon>Onchocercidae</taxon>
        <taxon>Wuchereria</taxon>
    </lineage>
</organism>
<reference evidence="2" key="1">
    <citation type="submission" date="2012-08" db="EMBL/GenBank/DDBJ databases">
        <title>The Genome Sequence of Wuchereria bancrofti.</title>
        <authorList>
            <person name="Nutman T.B."/>
            <person name="Fink D.L."/>
            <person name="Russ C."/>
            <person name="Young S."/>
            <person name="Zeng Q."/>
            <person name="Koehrsen M."/>
            <person name="Alvarado L."/>
            <person name="Berlin A."/>
            <person name="Chapman S.B."/>
            <person name="Chen Z."/>
            <person name="Freedman E."/>
            <person name="Gellesch M."/>
            <person name="Goldberg J."/>
            <person name="Griggs A."/>
            <person name="Gujja S."/>
            <person name="Heilman E.R."/>
            <person name="Heiman D."/>
            <person name="Hepburn T."/>
            <person name="Howarth C."/>
            <person name="Jen D."/>
            <person name="Larson L."/>
            <person name="Lewis B."/>
            <person name="Mehta T."/>
            <person name="Park D."/>
            <person name="Pearson M."/>
            <person name="Roberts A."/>
            <person name="Saif S."/>
            <person name="Shea T."/>
            <person name="Shenoy N."/>
            <person name="Sisk P."/>
            <person name="Stolte C."/>
            <person name="Sykes S."/>
            <person name="Walk T."/>
            <person name="White J."/>
            <person name="Yandava C."/>
            <person name="Haas B."/>
            <person name="Henn M.R."/>
            <person name="Nusbaum C."/>
            <person name="Birren B."/>
        </authorList>
    </citation>
    <scope>NUCLEOTIDE SEQUENCE [LARGE SCALE GENOMIC DNA]</scope>
    <source>
        <strain evidence="2">NA</strain>
    </source>
</reference>
<evidence type="ECO:0000313" key="1">
    <source>
        <dbReference type="EMBL" id="EJW78322.1"/>
    </source>
</evidence>
<dbReference type="Proteomes" id="UP000004810">
    <property type="component" value="Unassembled WGS sequence"/>
</dbReference>
<comment type="caution">
    <text evidence="1">The sequence shown here is derived from an EMBL/GenBank/DDBJ whole genome shotgun (WGS) entry which is preliminary data.</text>
</comment>
<dbReference type="EMBL" id="ADBV01006710">
    <property type="protein sequence ID" value="EJW78322.1"/>
    <property type="molecule type" value="Genomic_DNA"/>
</dbReference>
<protein>
    <submittedName>
        <fullName evidence="1">Uncharacterized protein</fullName>
    </submittedName>
</protein>
<proteinExistence type="predicted"/>
<gene>
    <name evidence="1" type="ORF">WUBG_10768</name>
</gene>
<dbReference type="AlphaFoldDB" id="J9EMQ7"/>
<feature type="non-terminal residue" evidence="1">
    <location>
        <position position="55"/>
    </location>
</feature>
<accession>J9EMQ7</accession>
<name>J9EMQ7_WUCBA</name>
<sequence length="55" mass="6318">MMELCNFCISCLDLTTLNDCMSEIILSLVLELLSEMNNAEKISDAFYKHIRALIF</sequence>